<keyword evidence="7" id="KW-1185">Reference proteome</keyword>
<dbReference type="InterPro" id="IPR001486">
    <property type="entry name" value="Hemoglobin_trunc"/>
</dbReference>
<proteinExistence type="inferred from homology"/>
<evidence type="ECO:0000256" key="5">
    <source>
        <dbReference type="ARBA" id="ARBA00034496"/>
    </source>
</evidence>
<organism evidence="6 7">
    <name type="scientific">Luteolibacter rhizosphaerae</name>
    <dbReference type="NCBI Taxonomy" id="2989719"/>
    <lineage>
        <taxon>Bacteria</taxon>
        <taxon>Pseudomonadati</taxon>
        <taxon>Verrucomicrobiota</taxon>
        <taxon>Verrucomicrobiia</taxon>
        <taxon>Verrucomicrobiales</taxon>
        <taxon>Verrucomicrobiaceae</taxon>
        <taxon>Luteolibacter</taxon>
    </lineage>
</organism>
<comment type="similarity">
    <text evidence="5">Belongs to the truncated hemoglobin family. Group II subfamily.</text>
</comment>
<dbReference type="RefSeq" id="WP_264512608.1">
    <property type="nucleotide sequence ID" value="NZ_JAPDDR010000003.1"/>
</dbReference>
<keyword evidence="1" id="KW-0813">Transport</keyword>
<comment type="caution">
    <text evidence="6">The sequence shown here is derived from an EMBL/GenBank/DDBJ whole genome shotgun (WGS) entry which is preliminary data.</text>
</comment>
<keyword evidence="3" id="KW-0479">Metal-binding</keyword>
<dbReference type="InterPro" id="IPR009050">
    <property type="entry name" value="Globin-like_sf"/>
</dbReference>
<dbReference type="InterPro" id="IPR012292">
    <property type="entry name" value="Globin/Proto"/>
</dbReference>
<sequence length="122" mass="14265">MEQIVARELGAEGIARMVAGFYRRVKTDDLIGPLYPDDDWEGAEQRLREFLQFRFLGDESYIANRGHPRLRMRHFPFVIKEAHRNRWIELMEAAMDETNITGEARAVISPFFAQVAEAMRNH</sequence>
<dbReference type="PANTHER" id="PTHR47366">
    <property type="entry name" value="TWO-ON-TWO HEMOGLOBIN-3"/>
    <property type="match status" value="1"/>
</dbReference>
<evidence type="ECO:0000256" key="4">
    <source>
        <dbReference type="ARBA" id="ARBA00023004"/>
    </source>
</evidence>
<dbReference type="PANTHER" id="PTHR47366:SF1">
    <property type="entry name" value="TWO-ON-TWO HEMOGLOBIN-3"/>
    <property type="match status" value="1"/>
</dbReference>
<keyword evidence="4" id="KW-0408">Iron</keyword>
<dbReference type="SUPFAM" id="SSF46458">
    <property type="entry name" value="Globin-like"/>
    <property type="match status" value="1"/>
</dbReference>
<evidence type="ECO:0000256" key="1">
    <source>
        <dbReference type="ARBA" id="ARBA00022448"/>
    </source>
</evidence>
<dbReference type="Proteomes" id="UP001165653">
    <property type="component" value="Unassembled WGS sequence"/>
</dbReference>
<evidence type="ECO:0000313" key="7">
    <source>
        <dbReference type="Proteomes" id="UP001165653"/>
    </source>
</evidence>
<keyword evidence="2" id="KW-0349">Heme</keyword>
<evidence type="ECO:0000256" key="2">
    <source>
        <dbReference type="ARBA" id="ARBA00022617"/>
    </source>
</evidence>
<dbReference type="Gene3D" id="1.10.490.10">
    <property type="entry name" value="Globins"/>
    <property type="match status" value="1"/>
</dbReference>
<dbReference type="EMBL" id="JAPDDR010000003">
    <property type="protein sequence ID" value="MCW1913298.1"/>
    <property type="molecule type" value="Genomic_DNA"/>
</dbReference>
<dbReference type="Pfam" id="PF01152">
    <property type="entry name" value="Bac_globin"/>
    <property type="match status" value="1"/>
</dbReference>
<reference evidence="6" key="1">
    <citation type="submission" date="2022-10" db="EMBL/GenBank/DDBJ databases">
        <title>Luteolibacter sp. GHJ8, whole genome shotgun sequencing project.</title>
        <authorList>
            <person name="Zhao G."/>
            <person name="Shen L."/>
        </authorList>
    </citation>
    <scope>NUCLEOTIDE SEQUENCE</scope>
    <source>
        <strain evidence="6">GHJ8</strain>
    </source>
</reference>
<evidence type="ECO:0000313" key="6">
    <source>
        <dbReference type="EMBL" id="MCW1913298.1"/>
    </source>
</evidence>
<accession>A0ABT3G0C8</accession>
<name>A0ABT3G0C8_9BACT</name>
<dbReference type="InterPro" id="IPR044203">
    <property type="entry name" value="GlbO/GLB3-like"/>
</dbReference>
<protein>
    <submittedName>
        <fullName evidence="6">Globin</fullName>
    </submittedName>
</protein>
<evidence type="ECO:0000256" key="3">
    <source>
        <dbReference type="ARBA" id="ARBA00022723"/>
    </source>
</evidence>
<gene>
    <name evidence="6" type="ORF">OJ996_06930</name>
</gene>